<name>D4XGP5_9BURK</name>
<dbReference type="Proteomes" id="UP000004510">
    <property type="component" value="Unassembled WGS sequence"/>
</dbReference>
<organism evidence="1 2">
    <name type="scientific">Achromobacter piechaudii ATCC 43553</name>
    <dbReference type="NCBI Taxonomy" id="742159"/>
    <lineage>
        <taxon>Bacteria</taxon>
        <taxon>Pseudomonadati</taxon>
        <taxon>Pseudomonadota</taxon>
        <taxon>Betaproteobacteria</taxon>
        <taxon>Burkholderiales</taxon>
        <taxon>Alcaligenaceae</taxon>
        <taxon>Achromobacter</taxon>
    </lineage>
</organism>
<dbReference type="SUPFAM" id="SSF47413">
    <property type="entry name" value="lambda repressor-like DNA-binding domains"/>
    <property type="match status" value="1"/>
</dbReference>
<dbReference type="InterPro" id="IPR010982">
    <property type="entry name" value="Lambda_DNA-bd_dom_sf"/>
</dbReference>
<dbReference type="GO" id="GO:0003677">
    <property type="term" value="F:DNA binding"/>
    <property type="evidence" value="ECO:0007669"/>
    <property type="project" value="InterPro"/>
</dbReference>
<accession>D4XGP5</accession>
<dbReference type="PATRIC" id="fig|742159.3.peg.141"/>
<dbReference type="SUPFAM" id="SSF143100">
    <property type="entry name" value="TTHA1013/TTHA0281-like"/>
    <property type="match status" value="1"/>
</dbReference>
<evidence type="ECO:0000313" key="1">
    <source>
        <dbReference type="EMBL" id="EFF73991.1"/>
    </source>
</evidence>
<sequence length="138" mass="15118">MLQYPARIEADGDRFMASFRDIPEALTGADTWEQTQKLAAEALLTAMDFYFEDGRAVPPASVPEEGEVLVSLPASVEAKILVLNEMVAQHVTQSELARKMGTTKQEVTRIVDLHHATKIDTLAQALGALGRQLRISVV</sequence>
<dbReference type="AlphaFoldDB" id="D4XGP5"/>
<reference evidence="2" key="1">
    <citation type="submission" date="2010-03" db="EMBL/GenBank/DDBJ databases">
        <title>Complete sequence of Mobiluncus curtisii ATCC 43063.</title>
        <authorList>
            <person name="Muzny D."/>
            <person name="Qin X."/>
            <person name="Deng J."/>
            <person name="Jiang H."/>
            <person name="Liu Y."/>
            <person name="Qu J."/>
            <person name="Song X.-Z."/>
            <person name="Zhang L."/>
            <person name="Thornton R."/>
            <person name="Coyle M."/>
            <person name="Francisco L."/>
            <person name="Jackson L."/>
            <person name="Javaid M."/>
            <person name="Korchina V."/>
            <person name="Kovar C."/>
            <person name="Mata R."/>
            <person name="Mathew T."/>
            <person name="Ngo R."/>
            <person name="Nguyen L."/>
            <person name="Nguyen N."/>
            <person name="Okwuonu G."/>
            <person name="Ongeri F."/>
            <person name="Pham C."/>
            <person name="Simmons D."/>
            <person name="Wilczek-Boney K."/>
            <person name="Hale W."/>
            <person name="Jakkamsetti A."/>
            <person name="Pham P."/>
            <person name="Ruth R."/>
            <person name="San Lucas F."/>
            <person name="Warren J."/>
            <person name="Zhang J."/>
            <person name="Zhao Z."/>
            <person name="Zhou C."/>
            <person name="Zhu D."/>
            <person name="Lee S."/>
            <person name="Bess C."/>
            <person name="Blankenburg K."/>
            <person name="Forbes L."/>
            <person name="Fu Q."/>
            <person name="Gubbala S."/>
            <person name="Hirani K."/>
            <person name="Jayaseelan J.C."/>
            <person name="Lara F."/>
            <person name="Munidasa M."/>
            <person name="Palculict T."/>
            <person name="Patil S."/>
            <person name="Pu L.-L."/>
            <person name="Saada N."/>
            <person name="Tang L."/>
            <person name="Weissenberger G."/>
            <person name="Zhu Y."/>
            <person name="Hemphill L."/>
            <person name="Shang Y."/>
            <person name="Youmans B."/>
            <person name="Ayvaz T."/>
            <person name="Ross M."/>
            <person name="Santibanez J."/>
            <person name="Aqrawi P."/>
            <person name="Gross S."/>
            <person name="Joshi V."/>
            <person name="Fowler G."/>
            <person name="Nazareth L."/>
            <person name="Reid J."/>
            <person name="Worley K."/>
            <person name="Petrosino J."/>
            <person name="Highlander S."/>
            <person name="Gibbs R."/>
            <person name="Gibbs R."/>
        </authorList>
    </citation>
    <scope>NUCLEOTIDE SEQUENCE [LARGE SCALE GENOMIC DNA]</scope>
    <source>
        <strain evidence="2">ATCC 43553</strain>
    </source>
</reference>
<proteinExistence type="predicted"/>
<dbReference type="Gene3D" id="3.30.160.250">
    <property type="match status" value="1"/>
</dbReference>
<dbReference type="Gene3D" id="1.10.260.40">
    <property type="entry name" value="lambda repressor-like DNA-binding domains"/>
    <property type="match status" value="1"/>
</dbReference>
<protein>
    <submittedName>
        <fullName evidence="1">Toxin-antitoxin system, antitoxin component, HicB family</fullName>
    </submittedName>
</protein>
<dbReference type="RefSeq" id="WP_006220778.1">
    <property type="nucleotide sequence ID" value="NZ_GG770409.1"/>
</dbReference>
<dbReference type="OrthoDB" id="5772151at2"/>
<dbReference type="eggNOG" id="COG1598">
    <property type="taxonomic scope" value="Bacteria"/>
</dbReference>
<comment type="caution">
    <text evidence="1">The sequence shown here is derived from an EMBL/GenBank/DDBJ whole genome shotgun (WGS) entry which is preliminary data.</text>
</comment>
<evidence type="ECO:0000313" key="2">
    <source>
        <dbReference type="Proteomes" id="UP000004510"/>
    </source>
</evidence>
<gene>
    <name evidence="1" type="primary">ydcQ</name>
    <name evidence="1" type="ORF">HMPREF0004_4642</name>
</gene>
<dbReference type="HOGENOM" id="CLU_140890_2_0_4"/>
<dbReference type="InterPro" id="IPR035069">
    <property type="entry name" value="TTHA1013/TTHA0281-like"/>
</dbReference>
<dbReference type="EMBL" id="ADMS01000106">
    <property type="protein sequence ID" value="EFF73991.1"/>
    <property type="molecule type" value="Genomic_DNA"/>
</dbReference>